<dbReference type="RefSeq" id="WP_202242710.1">
    <property type="nucleotide sequence ID" value="NZ_JAESIY010000002.1"/>
</dbReference>
<evidence type="ECO:0000256" key="5">
    <source>
        <dbReference type="ARBA" id="ARBA00022777"/>
    </source>
</evidence>
<comment type="catalytic activity">
    <reaction evidence="1">
        <text>ATP + protein L-histidine = ADP + protein N-phospho-L-histidine.</text>
        <dbReference type="EC" id="2.7.13.3"/>
    </reaction>
</comment>
<feature type="domain" description="PAS" evidence="6">
    <location>
        <begin position="308"/>
        <end position="378"/>
    </location>
</feature>
<dbReference type="Gene3D" id="3.30.450.20">
    <property type="entry name" value="PAS domain"/>
    <property type="match status" value="6"/>
</dbReference>
<dbReference type="SUPFAM" id="SSF55785">
    <property type="entry name" value="PYP-like sensor domain (PAS domain)"/>
    <property type="match status" value="6"/>
</dbReference>
<keyword evidence="5" id="KW-0418">Kinase</keyword>
<feature type="domain" description="PAS" evidence="6">
    <location>
        <begin position="433"/>
        <end position="505"/>
    </location>
</feature>
<accession>A0A937F6I8</accession>
<dbReference type="InterPro" id="IPR001610">
    <property type="entry name" value="PAC"/>
</dbReference>
<dbReference type="PANTHER" id="PTHR43304">
    <property type="entry name" value="PHYTOCHROME-LIKE PROTEIN CPH1"/>
    <property type="match status" value="1"/>
</dbReference>
<dbReference type="SUPFAM" id="SSF47384">
    <property type="entry name" value="Homodimeric domain of signal transducing histidine kinase"/>
    <property type="match status" value="1"/>
</dbReference>
<dbReference type="InterPro" id="IPR003661">
    <property type="entry name" value="HisK_dim/P_dom"/>
</dbReference>
<dbReference type="SMART" id="SM00091">
    <property type="entry name" value="PAS"/>
    <property type="match status" value="6"/>
</dbReference>
<protein>
    <recommendedName>
        <fullName evidence="2">histidine kinase</fullName>
        <ecNumber evidence="2">2.7.13.3</ecNumber>
    </recommendedName>
</protein>
<dbReference type="SMART" id="SM00086">
    <property type="entry name" value="PAC"/>
    <property type="match status" value="6"/>
</dbReference>
<dbReference type="PROSITE" id="PS50112">
    <property type="entry name" value="PAS"/>
    <property type="match status" value="4"/>
</dbReference>
<dbReference type="Gene3D" id="2.10.70.100">
    <property type="match status" value="1"/>
</dbReference>
<evidence type="ECO:0000256" key="2">
    <source>
        <dbReference type="ARBA" id="ARBA00012438"/>
    </source>
</evidence>
<feature type="domain" description="PAS" evidence="6">
    <location>
        <begin position="723"/>
        <end position="793"/>
    </location>
</feature>
<organism evidence="8 9">
    <name type="scientific">Fulvivirga sediminis</name>
    <dbReference type="NCBI Taxonomy" id="2803949"/>
    <lineage>
        <taxon>Bacteria</taxon>
        <taxon>Pseudomonadati</taxon>
        <taxon>Bacteroidota</taxon>
        <taxon>Cytophagia</taxon>
        <taxon>Cytophagales</taxon>
        <taxon>Fulvivirgaceae</taxon>
        <taxon>Fulvivirga</taxon>
    </lineage>
</organism>
<dbReference type="Pfam" id="PF08447">
    <property type="entry name" value="PAS_3"/>
    <property type="match status" value="5"/>
</dbReference>
<dbReference type="NCBIfam" id="TIGR00229">
    <property type="entry name" value="sensory_box"/>
    <property type="match status" value="5"/>
</dbReference>
<evidence type="ECO:0000256" key="1">
    <source>
        <dbReference type="ARBA" id="ARBA00000085"/>
    </source>
</evidence>
<feature type="domain" description="PAC" evidence="7">
    <location>
        <begin position="914"/>
        <end position="966"/>
    </location>
</feature>
<dbReference type="InterPro" id="IPR000014">
    <property type="entry name" value="PAS"/>
</dbReference>
<proteinExistence type="predicted"/>
<dbReference type="Proteomes" id="UP000659388">
    <property type="component" value="Unassembled WGS sequence"/>
</dbReference>
<comment type="caution">
    <text evidence="8">The sequence shown here is derived from an EMBL/GenBank/DDBJ whole genome shotgun (WGS) entry which is preliminary data.</text>
</comment>
<feature type="domain" description="PAS" evidence="6">
    <location>
        <begin position="967"/>
        <end position="1040"/>
    </location>
</feature>
<dbReference type="InterPro" id="IPR035965">
    <property type="entry name" value="PAS-like_dom_sf"/>
</dbReference>
<dbReference type="InterPro" id="IPR003018">
    <property type="entry name" value="GAF"/>
</dbReference>
<feature type="domain" description="PAC" evidence="7">
    <location>
        <begin position="510"/>
        <end position="562"/>
    </location>
</feature>
<dbReference type="InterPro" id="IPR000700">
    <property type="entry name" value="PAS-assoc_C"/>
</dbReference>
<reference evidence="8" key="1">
    <citation type="submission" date="2021-01" db="EMBL/GenBank/DDBJ databases">
        <title>Fulvivirga kasyanovii gen. nov., sp nov., a novel member of the phylum Bacteroidetes isolated from seawater in a mussel farm.</title>
        <authorList>
            <person name="Zhao L.-H."/>
            <person name="Wang Z.-J."/>
        </authorList>
    </citation>
    <scope>NUCLEOTIDE SEQUENCE</scope>
    <source>
        <strain evidence="8">2943</strain>
    </source>
</reference>
<sequence>MSKHEVTERNGYNSERRAIFNLSPFPMLVFDTESHNIIRANPIAEQKYGYTQEEFTSLKITDLFTPIDKFKYIHWLNNNPPSQEAIWNHSKKNGQYFYAKVLGELYYENDVKLAALLIIDITEEIKKKAEIRNHEKILAAISDINSVLINNTDIESALEQSFNIIGNTLQVDRVYFLKNEAFHHLNNWEAKKTVEWRYKLVPSISLEKIQYNQAPRFVNTLSRGKKIITNVSGLNESNIKSFLESEGVKSMILLPMHLKGKFYGVVCIDDCGIERLWKDSDINFLNTCIDSMSRIIEIKDTFKALQDEENKFKSLVQEGLDLIAVMDTDGNYLYVTPASVSGLGYKPEEFYNHTVFDYLHPEDIKKVKISLSESIHKKTVDISPYRFKDSNGNWRWLHSKFTNLLNDPAVGGILTTSYDVTKDIKHAEELKMANERYRLASLATQDHIYDWDLETGEVMRTGESLNKIFGYPKDIKFNSEFWKSHLHPEDVERCYEDLHNKLNDKEESKCFQQYRLKRGDGTYAHVTDSGYIVRNEKGKALKLIGAVRDISEQIREKEEEQLILSLSSCIGHPGSLEIRIYAALEILLQLPEVESCEAWIKSIDNSQINMISYAIKEDKNISFYQSSNNISSFKYGEGLPGHVWKIQKAKLWDNIHKNPMFIRKTSAAMAGLTTALGVPIMYNDQFLGAFLLLSKTNNEMRQLKGVLSNVGLQIGALVKHKITEDIFNNFFHISSDLLSIIGYDGRFKKLNSTFYKLLGYKEEELINTEVKNIIHPDDLNTFNEMLDTTIDTNRDYHSELRLIGKNQQVLWFHFTSQIKKEERVIFNVGKDITTQKEVEINLRQANEKIKKAQEIAQLGYWSKKLDENFAEWSRETYKIYGFPPGEFVPTLENVTKIFHPNDRHLLEIKTDADYDFQNRIITGDNKIKWVHQHITIKKDKNGKPYLVEGTVQDITKQKEYEEELRLSKERFELAMQATNEIIWDWDHKADIIQRSPIYQKVLGYKLEESMQSIDNSWHSIIHREDKDTVWSSIAQVMEDKSQTYWQKEYRVLNLKNEITYIVDRGFIIRDEQGKPIRSVGAILDVTDSRKYLAEIKKQNNALKSIAWIQSHRTRAPLARIMGLVKLIQMEKNNPENLSELLDHMIKSAHDMDDVIRKILKKTDLQ</sequence>
<dbReference type="InterPro" id="IPR013655">
    <property type="entry name" value="PAS_fold_3"/>
</dbReference>
<keyword evidence="9" id="KW-1185">Reference proteome</keyword>
<dbReference type="CDD" id="cd00130">
    <property type="entry name" value="PAS"/>
    <property type="match status" value="4"/>
</dbReference>
<dbReference type="GO" id="GO:0000155">
    <property type="term" value="F:phosphorelay sensor kinase activity"/>
    <property type="evidence" value="ECO:0007669"/>
    <property type="project" value="InterPro"/>
</dbReference>
<evidence type="ECO:0000256" key="4">
    <source>
        <dbReference type="ARBA" id="ARBA00022679"/>
    </source>
</evidence>
<dbReference type="Gene3D" id="1.10.287.130">
    <property type="match status" value="1"/>
</dbReference>
<dbReference type="Pfam" id="PF01590">
    <property type="entry name" value="GAF"/>
    <property type="match status" value="1"/>
</dbReference>
<evidence type="ECO:0000256" key="3">
    <source>
        <dbReference type="ARBA" id="ARBA00022553"/>
    </source>
</evidence>
<dbReference type="AlphaFoldDB" id="A0A937F6I8"/>
<evidence type="ECO:0000259" key="6">
    <source>
        <dbReference type="PROSITE" id="PS50112"/>
    </source>
</evidence>
<evidence type="ECO:0000313" key="8">
    <source>
        <dbReference type="EMBL" id="MBL3655230.1"/>
    </source>
</evidence>
<evidence type="ECO:0000313" key="9">
    <source>
        <dbReference type="Proteomes" id="UP000659388"/>
    </source>
</evidence>
<dbReference type="InterPro" id="IPR029016">
    <property type="entry name" value="GAF-like_dom_sf"/>
</dbReference>
<feature type="domain" description="PAC" evidence="7">
    <location>
        <begin position="1045"/>
        <end position="1097"/>
    </location>
</feature>
<dbReference type="InterPro" id="IPR036097">
    <property type="entry name" value="HisK_dim/P_sf"/>
</dbReference>
<dbReference type="PROSITE" id="PS50113">
    <property type="entry name" value="PAC"/>
    <property type="match status" value="3"/>
</dbReference>
<dbReference type="SMART" id="SM00065">
    <property type="entry name" value="GAF"/>
    <property type="match status" value="1"/>
</dbReference>
<keyword evidence="4" id="KW-0808">Transferase</keyword>
<dbReference type="Gene3D" id="3.30.450.40">
    <property type="match status" value="2"/>
</dbReference>
<dbReference type="SUPFAM" id="SSF55781">
    <property type="entry name" value="GAF domain-like"/>
    <property type="match status" value="2"/>
</dbReference>
<dbReference type="EC" id="2.7.13.3" evidence="2"/>
<dbReference type="InterPro" id="IPR052162">
    <property type="entry name" value="Sensor_kinase/Photoreceptor"/>
</dbReference>
<name>A0A937F6I8_9BACT</name>
<gene>
    <name evidence="8" type="ORF">JL102_03755</name>
</gene>
<dbReference type="Pfam" id="PF13426">
    <property type="entry name" value="PAS_9"/>
    <property type="match status" value="1"/>
</dbReference>
<dbReference type="EMBL" id="JAESIY010000002">
    <property type="protein sequence ID" value="MBL3655230.1"/>
    <property type="molecule type" value="Genomic_DNA"/>
</dbReference>
<dbReference type="CDD" id="cd00082">
    <property type="entry name" value="HisKA"/>
    <property type="match status" value="1"/>
</dbReference>
<keyword evidence="3" id="KW-0597">Phosphoprotein</keyword>
<evidence type="ECO:0000259" key="7">
    <source>
        <dbReference type="PROSITE" id="PS50113"/>
    </source>
</evidence>
<dbReference type="PANTHER" id="PTHR43304:SF1">
    <property type="entry name" value="PAC DOMAIN-CONTAINING PROTEIN"/>
    <property type="match status" value="1"/>
</dbReference>